<evidence type="ECO:0000313" key="2">
    <source>
        <dbReference type="Proteomes" id="UP001465976"/>
    </source>
</evidence>
<reference evidence="1 2" key="1">
    <citation type="submission" date="2024-02" db="EMBL/GenBank/DDBJ databases">
        <title>A draft genome for the cacao thread blight pathogen Marasmius crinis-equi.</title>
        <authorList>
            <person name="Cohen S.P."/>
            <person name="Baruah I.K."/>
            <person name="Amoako-Attah I."/>
            <person name="Bukari Y."/>
            <person name="Meinhardt L.W."/>
            <person name="Bailey B.A."/>
        </authorList>
    </citation>
    <scope>NUCLEOTIDE SEQUENCE [LARGE SCALE GENOMIC DNA]</scope>
    <source>
        <strain evidence="1 2">GH-76</strain>
    </source>
</reference>
<dbReference type="Proteomes" id="UP001465976">
    <property type="component" value="Unassembled WGS sequence"/>
</dbReference>
<comment type="caution">
    <text evidence="1">The sequence shown here is derived from an EMBL/GenBank/DDBJ whole genome shotgun (WGS) entry which is preliminary data.</text>
</comment>
<gene>
    <name evidence="1" type="ORF">V5O48_014119</name>
</gene>
<sequence length="87" mass="9605">MARYSRIATFPIGSTCDIIDDWEDAMKVVQRMKRLPGDYFVEFPPDEPDTQESEETVGKSGVLGRIGASMRNALARARAGNIPDSQA</sequence>
<accession>A0ABR3EY67</accession>
<protein>
    <submittedName>
        <fullName evidence="1">Uncharacterized protein</fullName>
    </submittedName>
</protein>
<evidence type="ECO:0000313" key="1">
    <source>
        <dbReference type="EMBL" id="KAL0567877.1"/>
    </source>
</evidence>
<organism evidence="1 2">
    <name type="scientific">Marasmius crinis-equi</name>
    <dbReference type="NCBI Taxonomy" id="585013"/>
    <lineage>
        <taxon>Eukaryota</taxon>
        <taxon>Fungi</taxon>
        <taxon>Dikarya</taxon>
        <taxon>Basidiomycota</taxon>
        <taxon>Agaricomycotina</taxon>
        <taxon>Agaricomycetes</taxon>
        <taxon>Agaricomycetidae</taxon>
        <taxon>Agaricales</taxon>
        <taxon>Marasmiineae</taxon>
        <taxon>Marasmiaceae</taxon>
        <taxon>Marasmius</taxon>
    </lineage>
</organism>
<name>A0ABR3EY67_9AGAR</name>
<dbReference type="EMBL" id="JBAHYK010001472">
    <property type="protein sequence ID" value="KAL0567877.1"/>
    <property type="molecule type" value="Genomic_DNA"/>
</dbReference>
<keyword evidence="2" id="KW-1185">Reference proteome</keyword>
<proteinExistence type="predicted"/>